<feature type="region of interest" description="Disordered" evidence="7">
    <location>
        <begin position="848"/>
        <end position="1209"/>
    </location>
</feature>
<feature type="region of interest" description="Disordered" evidence="7">
    <location>
        <begin position="24"/>
        <end position="43"/>
    </location>
</feature>
<name>A0AAF0Y921_9TREE</name>
<feature type="compositionally biased region" description="Polar residues" evidence="7">
    <location>
        <begin position="813"/>
        <end position="823"/>
    </location>
</feature>
<evidence type="ECO:0000259" key="9">
    <source>
        <dbReference type="PROSITE" id="PS51194"/>
    </source>
</evidence>
<dbReference type="SMART" id="SM00487">
    <property type="entry name" value="DEXDc"/>
    <property type="match status" value="1"/>
</dbReference>
<feature type="compositionally biased region" description="Acidic residues" evidence="7">
    <location>
        <begin position="860"/>
        <end position="869"/>
    </location>
</feature>
<evidence type="ECO:0000313" key="10">
    <source>
        <dbReference type="EMBL" id="WOO82285.1"/>
    </source>
</evidence>
<dbReference type="InterPro" id="IPR011545">
    <property type="entry name" value="DEAD/DEAH_box_helicase_dom"/>
</dbReference>
<dbReference type="GO" id="GO:0045003">
    <property type="term" value="P:double-strand break repair via synthesis-dependent strand annealing"/>
    <property type="evidence" value="ECO:0007669"/>
    <property type="project" value="TreeGrafter"/>
</dbReference>
<sequence length="1294" mass="143031">MSDYDEFDAFDVDESFLREVEEVEKRAVAPRPPARPPNAGAAARAAALISYADPHAGPSSRAAALGVRPAAPPSDDYDMTFELDPAALAQIDSVASAVRAPANRRLANGTTLLPTTSRDKFARTTSGSAMFQTHLGFRRQQQYTKGKRWDRTAFAASGRRVAAEKEKEGRKKKGKRKRGEEEDEDDEDEEEEDWGEPLVPPPKPLVDISKPYGPQTHLFSRSTIKDYIYPTNHPKRDYQFEIIRACFTDNCLVALPTGLGKTFIAGVVMLNCGFFELLKANRAVYRWFPSGKIVFLAPTKPLVNQQIEACQLTCGIPSADAAVMTGSSVTAKQRARLTLENDLKRGAVDPRDIVLAVFDEAHKASGSYSYTTILAYITAHHPYFRVLALTATPGGDVPKVQGVVDALHISRIEIREAEAPEIRKYMNEKVGRPRRDRADGQKTDKHVVRMSPVIVEFRDRWATVMKPFIAKLVERNILTERDLDAKRLRPFRLTAKRMELSRDRSSGATWAFGPLNNLEKMARAMLHLLEFSLGMFHTTLLEISGGSAATGKKGNTKAGANSIRTNIEFQRLTRDVEGELNDIRQHTDGKMAADRHPKMVKTLELLLAHFAQAEDDEKTHGVKSNTRAMVFCSFRECVLEIVDMLNEHPDLLRATKFVGQSQGKQLVDKGFNQKEQKSTINEFKEGKFNILVSTSIGEEGLDIGEVDFVIIYDMPKQAIKLLQRVGRTGRKRDGNVHVLMSEGREEFNHEAAQQTHREIQEEILHSRNLELFEDVERLLPPGPLPAVLEQEMEVDPWDPADQKQKVKLAAASQKPTNTKSTTAKRGHDIPDDAHKGFKTVAELLKESAAKKKRSRKADPLSDESEEEVIDLSGRLESDNEDEDDTELLYGNVATSRMGSGPSQKVARARGAKKARLGSRSSSGATSSAKSKKSQAEEARRLEEAERLEEKQREEERRQELNRSALEFFRTQGLPRNRTPSPTKSSPGRCTPPSSPHAHDQVNGNGTRLSPSIAAAAGFSQLDGIWDDDDEDLGNVFTQRSPPPSPPQTTMLPPATAQAQRTAPLVPSRSTDQMPPPPVPHTPFTGGTRRFNDSPMAQSPFASGGATQFPVRRPGHRAMPLFIPSSDPPDESPGPRPLQRLRRRVTSSSPAGGEPAVAPPRARRPRQAPGAVRQMLDLDAGVSGSESSDEASSDEETKEDRLFADDFQATQAPAGYNQRAVYAAGLSTQVGSRMGLQFRNSRDERHQAFLGKARAPVLVSDEERSSDNEYELGSFVCDDEDVSFVSQSDPLGSGL</sequence>
<evidence type="ECO:0000259" key="8">
    <source>
        <dbReference type="PROSITE" id="PS51192"/>
    </source>
</evidence>
<keyword evidence="4" id="KW-0347">Helicase</keyword>
<dbReference type="SMART" id="SM00490">
    <property type="entry name" value="HELICc"/>
    <property type="match status" value="1"/>
</dbReference>
<dbReference type="GO" id="GO:0009378">
    <property type="term" value="F:four-way junction helicase activity"/>
    <property type="evidence" value="ECO:0007669"/>
    <property type="project" value="TreeGrafter"/>
</dbReference>
<feature type="region of interest" description="Disordered" evidence="7">
    <location>
        <begin position="139"/>
        <end position="207"/>
    </location>
</feature>
<comment type="function">
    <text evidence="6">ATP-dependent DNA helicase involved in DNA damage repair by homologous recombination and in genome maintenance. Capable of unwinding D-loops. Plays a role in limiting crossover recombinants during mitotic DNA double-strand break (DSB) repair. Component of a FANCM-MHF complex which promotes gene conversion at blocked replication forks, probably by reversal of the stalled fork.</text>
</comment>
<feature type="compositionally biased region" description="Polar residues" evidence="7">
    <location>
        <begin position="892"/>
        <end position="902"/>
    </location>
</feature>
<dbReference type="PROSITE" id="PS51192">
    <property type="entry name" value="HELICASE_ATP_BIND_1"/>
    <property type="match status" value="1"/>
</dbReference>
<feature type="compositionally biased region" description="Acidic residues" evidence="7">
    <location>
        <begin position="181"/>
        <end position="195"/>
    </location>
</feature>
<accession>A0AAF0Y921</accession>
<organism evidence="10 11">
    <name type="scientific">Vanrija pseudolonga</name>
    <dbReference type="NCBI Taxonomy" id="143232"/>
    <lineage>
        <taxon>Eukaryota</taxon>
        <taxon>Fungi</taxon>
        <taxon>Dikarya</taxon>
        <taxon>Basidiomycota</taxon>
        <taxon>Agaricomycotina</taxon>
        <taxon>Tremellomycetes</taxon>
        <taxon>Trichosporonales</taxon>
        <taxon>Trichosporonaceae</taxon>
        <taxon>Vanrija</taxon>
    </lineage>
</organism>
<comment type="subcellular location">
    <subcellularLocation>
        <location evidence="6">Nucleus</location>
    </subcellularLocation>
</comment>
<feature type="compositionally biased region" description="Polar residues" evidence="7">
    <location>
        <begin position="977"/>
        <end position="987"/>
    </location>
</feature>
<evidence type="ECO:0000256" key="2">
    <source>
        <dbReference type="ARBA" id="ARBA00022741"/>
    </source>
</evidence>
<dbReference type="PANTHER" id="PTHR14025:SF20">
    <property type="entry name" value="FANCONI ANEMIA GROUP M PROTEIN"/>
    <property type="match status" value="1"/>
</dbReference>
<dbReference type="PANTHER" id="PTHR14025">
    <property type="entry name" value="FANCONI ANEMIA GROUP M FANCM FAMILY MEMBER"/>
    <property type="match status" value="1"/>
</dbReference>
<evidence type="ECO:0000256" key="6">
    <source>
        <dbReference type="RuleBase" id="RU367027"/>
    </source>
</evidence>
<dbReference type="GeneID" id="87809009"/>
<dbReference type="InterPro" id="IPR027417">
    <property type="entry name" value="P-loop_NTPase"/>
</dbReference>
<dbReference type="GO" id="GO:0005524">
    <property type="term" value="F:ATP binding"/>
    <property type="evidence" value="ECO:0007669"/>
    <property type="project" value="UniProtKB-UniRule"/>
</dbReference>
<feature type="compositionally biased region" description="Low complexity" evidence="7">
    <location>
        <begin position="1149"/>
        <end position="1159"/>
    </location>
</feature>
<feature type="region of interest" description="Disordered" evidence="7">
    <location>
        <begin position="799"/>
        <end position="833"/>
    </location>
</feature>
<evidence type="ECO:0000256" key="3">
    <source>
        <dbReference type="ARBA" id="ARBA00022801"/>
    </source>
</evidence>
<dbReference type="InterPro" id="IPR014001">
    <property type="entry name" value="Helicase_ATP-bd"/>
</dbReference>
<feature type="compositionally biased region" description="Low complexity" evidence="7">
    <location>
        <begin position="917"/>
        <end position="928"/>
    </location>
</feature>
<feature type="compositionally biased region" description="Low complexity" evidence="7">
    <location>
        <begin position="1047"/>
        <end position="1063"/>
    </location>
</feature>
<evidence type="ECO:0000313" key="11">
    <source>
        <dbReference type="Proteomes" id="UP000827549"/>
    </source>
</evidence>
<dbReference type="EMBL" id="CP086717">
    <property type="protein sequence ID" value="WOO82285.1"/>
    <property type="molecule type" value="Genomic_DNA"/>
</dbReference>
<proteinExistence type="inferred from homology"/>
<dbReference type="Proteomes" id="UP000827549">
    <property type="component" value="Chromosome 4"/>
</dbReference>
<reference evidence="10" key="1">
    <citation type="submission" date="2023-10" db="EMBL/GenBank/DDBJ databases">
        <authorList>
            <person name="Noh H."/>
        </authorList>
    </citation>
    <scope>NUCLEOTIDE SEQUENCE</scope>
    <source>
        <strain evidence="10">DUCC4014</strain>
    </source>
</reference>
<protein>
    <recommendedName>
        <fullName evidence="6">ATP-dependent DNA helicase</fullName>
        <ecNumber evidence="6">3.6.4.12</ecNumber>
    </recommendedName>
</protein>
<dbReference type="GO" id="GO:0000400">
    <property type="term" value="F:four-way junction DNA binding"/>
    <property type="evidence" value="ECO:0007669"/>
    <property type="project" value="TreeGrafter"/>
</dbReference>
<dbReference type="GO" id="GO:0016787">
    <property type="term" value="F:hydrolase activity"/>
    <property type="evidence" value="ECO:0007669"/>
    <property type="project" value="UniProtKB-KW"/>
</dbReference>
<keyword evidence="2" id="KW-0547">Nucleotide-binding</keyword>
<comment type="catalytic activity">
    <reaction evidence="6">
        <text>ATP + H2O = ADP + phosphate + H(+)</text>
        <dbReference type="Rhea" id="RHEA:13065"/>
        <dbReference type="ChEBI" id="CHEBI:15377"/>
        <dbReference type="ChEBI" id="CHEBI:15378"/>
        <dbReference type="ChEBI" id="CHEBI:30616"/>
        <dbReference type="ChEBI" id="CHEBI:43474"/>
        <dbReference type="ChEBI" id="CHEBI:456216"/>
        <dbReference type="EC" id="3.6.4.12"/>
    </reaction>
</comment>
<dbReference type="Pfam" id="PF00271">
    <property type="entry name" value="Helicase_C"/>
    <property type="match status" value="1"/>
</dbReference>
<dbReference type="Gene3D" id="3.40.50.300">
    <property type="entry name" value="P-loop containing nucleotide triphosphate hydrolases"/>
    <property type="match status" value="2"/>
</dbReference>
<dbReference type="EC" id="3.6.4.12" evidence="6"/>
<evidence type="ECO:0000256" key="5">
    <source>
        <dbReference type="ARBA" id="ARBA00022840"/>
    </source>
</evidence>
<keyword evidence="5" id="KW-0067">ATP-binding</keyword>
<keyword evidence="11" id="KW-1185">Reference proteome</keyword>
<dbReference type="GO" id="GO:0005634">
    <property type="term" value="C:nucleus"/>
    <property type="evidence" value="ECO:0007669"/>
    <property type="project" value="UniProtKB-SubCell"/>
</dbReference>
<evidence type="ECO:0000256" key="7">
    <source>
        <dbReference type="SAM" id="MobiDB-lite"/>
    </source>
</evidence>
<dbReference type="SUPFAM" id="SSF52540">
    <property type="entry name" value="P-loop containing nucleoside triphosphate hydrolases"/>
    <property type="match status" value="1"/>
</dbReference>
<dbReference type="RefSeq" id="XP_062628317.1">
    <property type="nucleotide sequence ID" value="XM_062772333.1"/>
</dbReference>
<gene>
    <name evidence="10" type="primary">FANCM</name>
    <name evidence="10" type="ORF">LOC62_04G005781</name>
</gene>
<feature type="domain" description="Helicase C-terminal" evidence="9">
    <location>
        <begin position="614"/>
        <end position="779"/>
    </location>
</feature>
<dbReference type="Pfam" id="PF00270">
    <property type="entry name" value="DEAD"/>
    <property type="match status" value="1"/>
</dbReference>
<evidence type="ECO:0000256" key="4">
    <source>
        <dbReference type="ARBA" id="ARBA00022806"/>
    </source>
</evidence>
<dbReference type="InterPro" id="IPR001650">
    <property type="entry name" value="Helicase_C-like"/>
</dbReference>
<keyword evidence="3" id="KW-0378">Hydrolase</keyword>
<comment type="subunit">
    <text evidence="6">Interacts with the MHF histone-fold complex to form the FANCM-MHF complex.</text>
</comment>
<comment type="similarity">
    <text evidence="1 6">Belongs to the DEAD box helicase family. DEAH subfamily. FANCM sub-subfamily.</text>
</comment>
<dbReference type="PROSITE" id="PS51194">
    <property type="entry name" value="HELICASE_CTER"/>
    <property type="match status" value="1"/>
</dbReference>
<feature type="compositionally biased region" description="Acidic residues" evidence="7">
    <location>
        <begin position="1186"/>
        <end position="1196"/>
    </location>
</feature>
<feature type="compositionally biased region" description="Basic and acidic residues" evidence="7">
    <location>
        <begin position="933"/>
        <end position="960"/>
    </location>
</feature>
<dbReference type="InterPro" id="IPR039686">
    <property type="entry name" value="FANCM/Mph1-like_ID"/>
</dbReference>
<dbReference type="CDD" id="cd12091">
    <property type="entry name" value="FANCM_ID"/>
    <property type="match status" value="1"/>
</dbReference>
<evidence type="ECO:0000256" key="1">
    <source>
        <dbReference type="ARBA" id="ARBA00009889"/>
    </source>
</evidence>
<dbReference type="GO" id="GO:0036297">
    <property type="term" value="P:interstrand cross-link repair"/>
    <property type="evidence" value="ECO:0007669"/>
    <property type="project" value="TreeGrafter"/>
</dbReference>
<feature type="domain" description="Helicase ATP-binding" evidence="8">
    <location>
        <begin position="242"/>
        <end position="411"/>
    </location>
</feature>
<feature type="compositionally biased region" description="Basic residues" evidence="7">
    <location>
        <begin position="906"/>
        <end position="916"/>
    </location>
</feature>
<dbReference type="GO" id="GO:0043138">
    <property type="term" value="F:3'-5' DNA helicase activity"/>
    <property type="evidence" value="ECO:0007669"/>
    <property type="project" value="InterPro"/>
</dbReference>